<dbReference type="InterPro" id="IPR008211">
    <property type="entry name" value="Laminin_N"/>
</dbReference>
<keyword evidence="2" id="KW-0964">Secreted</keyword>
<evidence type="ECO:0000313" key="19">
    <source>
        <dbReference type="EMBL" id="KOC69212.1"/>
    </source>
</evidence>
<dbReference type="PROSITE" id="PS51115">
    <property type="entry name" value="LAMININ_IVA"/>
    <property type="match status" value="1"/>
</dbReference>
<dbReference type="InterPro" id="IPR000742">
    <property type="entry name" value="EGF"/>
</dbReference>
<dbReference type="FunFam" id="2.10.25.10:FF:000106">
    <property type="entry name" value="Heparan sulfate proteoglycan 2"/>
    <property type="match status" value="1"/>
</dbReference>
<keyword evidence="14" id="KW-1133">Transmembrane helix</keyword>
<dbReference type="FunFam" id="2.10.25.10:FF:000135">
    <property type="entry name" value="Laminin subunit beta 4"/>
    <property type="match status" value="1"/>
</dbReference>
<dbReference type="GO" id="GO:0048731">
    <property type="term" value="P:system development"/>
    <property type="evidence" value="ECO:0007669"/>
    <property type="project" value="UniProtKB-ARBA"/>
</dbReference>
<evidence type="ECO:0000256" key="12">
    <source>
        <dbReference type="PROSITE-ProRule" id="PRU00042"/>
    </source>
</evidence>
<dbReference type="OrthoDB" id="1933825at2759"/>
<feature type="domain" description="Laminin EGF-like" evidence="15">
    <location>
        <begin position="1021"/>
        <end position="1067"/>
    </location>
</feature>
<dbReference type="PROSITE" id="PS51117">
    <property type="entry name" value="LAMININ_NTER"/>
    <property type="match status" value="1"/>
</dbReference>
<dbReference type="Proteomes" id="UP000053825">
    <property type="component" value="Unassembled WGS sequence"/>
</dbReference>
<evidence type="ECO:0000259" key="15">
    <source>
        <dbReference type="PROSITE" id="PS50027"/>
    </source>
</evidence>
<evidence type="ECO:0000259" key="18">
    <source>
        <dbReference type="PROSITE" id="PS51117"/>
    </source>
</evidence>
<dbReference type="FunFam" id="2.10.25.10:FF:000069">
    <property type="entry name" value="Laminin subunit alpha 1"/>
    <property type="match status" value="1"/>
</dbReference>
<feature type="disulfide bond" evidence="13">
    <location>
        <begin position="976"/>
        <end position="993"/>
    </location>
</feature>
<protein>
    <submittedName>
        <fullName evidence="19">Laminin subunit alpha-1</fullName>
    </submittedName>
</protein>
<dbReference type="STRING" id="597456.A0A0L7RE06"/>
<feature type="domain" description="C2H2-type" evidence="16">
    <location>
        <begin position="1157"/>
        <end position="1184"/>
    </location>
</feature>
<dbReference type="FunFam" id="2.10.25.10:FF:000130">
    <property type="entry name" value="Laminin subunit beta 1"/>
    <property type="match status" value="1"/>
</dbReference>
<feature type="domain" description="Laminin EGF-like" evidence="15">
    <location>
        <begin position="519"/>
        <end position="567"/>
    </location>
</feature>
<dbReference type="PANTHER" id="PTHR10574">
    <property type="entry name" value="NETRIN/LAMININ-RELATED"/>
    <property type="match status" value="1"/>
</dbReference>
<comment type="caution">
    <text evidence="13">Lacks conserved residue(s) required for the propagation of feature annotation.</text>
</comment>
<dbReference type="FunFam" id="2.10.25.10:FF:000090">
    <property type="entry name" value="laminin subunit alpha"/>
    <property type="match status" value="1"/>
</dbReference>
<dbReference type="Pfam" id="PF00052">
    <property type="entry name" value="Laminin_B"/>
    <property type="match status" value="1"/>
</dbReference>
<dbReference type="PROSITE" id="PS00028">
    <property type="entry name" value="ZINC_FINGER_C2H2_1"/>
    <property type="match status" value="1"/>
</dbReference>
<keyword evidence="12" id="KW-0862">Zinc</keyword>
<keyword evidence="6" id="KW-0084">Basement membrane</keyword>
<dbReference type="GO" id="GO:0009887">
    <property type="term" value="P:animal organ morphogenesis"/>
    <property type="evidence" value="ECO:0007669"/>
    <property type="project" value="TreeGrafter"/>
</dbReference>
<sequence length="1220" mass="135217">MTTLKGTTGTFGALGSYGSALGSGVTGATTLPRPGNWLRPAGLRHGHSAARVRLYCQAKGFLGEVLSWYTLQIFLILFVRSIRLILQNCYKVRGQSGLYGMNKSLKNSGLFPSTFNVATKADIFVNATCGTEGPETFCKPSESSRCAVCDARSPDPGKRHNISNILDSSPGKWWQSPTLAKGEYYEYVTILLDLKQVYQIEYVIVKAANSPRPAAWILERSVGGENFQPWQYYAPSDEECWTRYSVPPVSGKPVYIGDDDVICTSVYSRTTPMENGEIHTHLVNGRPGALNHSTTLQEFTQARYVRFRLQGLRRNGEAIADKRRAFYSIKEINIGGRCLCSGHAARCRYSVQHGHQECECERHTCGERCEKCCPMYNQIPWKPGTAAKGFHCEKCNCNGHATSCRYDQDVADRRMSMDIRGKFRGGGVCVNCTEHTAGVNCEKCEIGYYRPNGVAPDVPEPCSPCNCNVRGSTGYCTPDDSYTHMGKVAGACDCKPGYSGYTCDQCAAGYRQFPDCMPCPCDSRGILPSHDCEGDCLCKANVAGEFCDKCKPGHFALTKENLDGCFPCYCFGVSDRCSIAKLSYSTISSLENWLVTDMNATRFTAPILDTDNGWLTIASFDVGYDNPFWLAPRIYCGNRLSSYGSNLTYSVSWVVMRGDTSGKPTTGPNVILVGNNGMRIAYGEEQYNGQEAEITVPLREDGWYHVHGEIQDTLTKMRRTEFRGDSVTRVQIMEVLADLKYLMIRAQYHSEQLEGSLQSAILSIGEISSDGENNNLVEVCECPEGYTGLSCESCAWGYVKVVKNGSDHQDHHVCVRCDCNGHASTCNLVLGECTTCEHNTVGPKCDRCAPGFYGVALNGTPNDCQRCACPLLIESNNFSPHCQLDDPIDVDSRYVCTQCPNGYTGDHCESCDVGFFGNPLILGGTCESCLCGGGPCDQETGRCLECRGNTEGWSCDKCKPAHYGNPLEQNCLPCNCDPLGSSSVECDGRSGQCPCKPLFEGRDCSSCIEGYGNVTAGCRECNCDVGALDEVCDPVTGECRCADGVLGFRCDYCDVDHYGLSADGCNAVYNIANCKPDRPNLERKMLQLLALFDDVSALSQLETSNLDPSYFDFGLYDEPRSPRIEDRREKKIEDHRQAYTKNDHDEKSHVFAVPKVYNCMYCWKRFYSRTASHRHQVCHAKRQLRCPYCKTRSYSISALRRHFEYFHHCSRRRQILIEAQ</sequence>
<evidence type="ECO:0000259" key="16">
    <source>
        <dbReference type="PROSITE" id="PS50157"/>
    </source>
</evidence>
<feature type="transmembrane region" description="Helical" evidence="14">
    <location>
        <begin position="61"/>
        <end position="79"/>
    </location>
</feature>
<name>A0A0L7RE06_9HYME</name>
<dbReference type="InterPro" id="IPR056863">
    <property type="entry name" value="LMN_ATRN_NET-like_EGF"/>
</dbReference>
<evidence type="ECO:0000256" key="3">
    <source>
        <dbReference type="ARBA" id="ARBA00022530"/>
    </source>
</evidence>
<feature type="disulfide bond" evidence="13">
    <location>
        <begin position="538"/>
        <end position="547"/>
    </location>
</feature>
<feature type="disulfide bond" evidence="13">
    <location>
        <begin position="836"/>
        <end position="845"/>
    </location>
</feature>
<reference evidence="19 20" key="1">
    <citation type="submission" date="2015-07" db="EMBL/GenBank/DDBJ databases">
        <title>The genome of Habropoda laboriosa.</title>
        <authorList>
            <person name="Pan H."/>
            <person name="Kapheim K."/>
        </authorList>
    </citation>
    <scope>NUCLEOTIDE SEQUENCE [LARGE SCALE GENOMIC DNA]</scope>
    <source>
        <strain evidence="19">0110345459</strain>
    </source>
</reference>
<dbReference type="InterPro" id="IPR013087">
    <property type="entry name" value="Znf_C2H2_type"/>
</dbReference>
<dbReference type="PROSITE" id="PS50027">
    <property type="entry name" value="EGF_LAM_2"/>
    <property type="match status" value="6"/>
</dbReference>
<dbReference type="SMART" id="SM00136">
    <property type="entry name" value="LamNT"/>
    <property type="match status" value="1"/>
</dbReference>
<keyword evidence="4" id="KW-0732">Signal</keyword>
<dbReference type="Gene3D" id="2.10.25.10">
    <property type="entry name" value="Laminin"/>
    <property type="match status" value="6"/>
</dbReference>
<dbReference type="FunFam" id="2.10.25.10:FF:000033">
    <property type="entry name" value="Laminin subunit alpha 2"/>
    <property type="match status" value="1"/>
</dbReference>
<keyword evidence="12" id="KW-0863">Zinc-finger</keyword>
<dbReference type="CDD" id="cd00055">
    <property type="entry name" value="EGF_Lam"/>
    <property type="match status" value="7"/>
</dbReference>
<evidence type="ECO:0000256" key="2">
    <source>
        <dbReference type="ARBA" id="ARBA00022525"/>
    </source>
</evidence>
<accession>A0A0L7RE06</accession>
<dbReference type="InterPro" id="IPR002049">
    <property type="entry name" value="LE_dom"/>
</dbReference>
<feature type="disulfide bond" evidence="13">
    <location>
        <begin position="995"/>
        <end position="1004"/>
    </location>
</feature>
<dbReference type="Gene3D" id="2.60.120.260">
    <property type="entry name" value="Galactose-binding domain-like"/>
    <property type="match status" value="1"/>
</dbReference>
<organism evidence="19 20">
    <name type="scientific">Habropoda laboriosa</name>
    <dbReference type="NCBI Taxonomy" id="597456"/>
    <lineage>
        <taxon>Eukaryota</taxon>
        <taxon>Metazoa</taxon>
        <taxon>Ecdysozoa</taxon>
        <taxon>Arthropoda</taxon>
        <taxon>Hexapoda</taxon>
        <taxon>Insecta</taxon>
        <taxon>Pterygota</taxon>
        <taxon>Neoptera</taxon>
        <taxon>Endopterygota</taxon>
        <taxon>Hymenoptera</taxon>
        <taxon>Apocrita</taxon>
        <taxon>Aculeata</taxon>
        <taxon>Apoidea</taxon>
        <taxon>Anthophila</taxon>
        <taxon>Apidae</taxon>
        <taxon>Habropoda</taxon>
    </lineage>
</organism>
<dbReference type="SUPFAM" id="SSF49785">
    <property type="entry name" value="Galactose-binding domain-like"/>
    <property type="match status" value="1"/>
</dbReference>
<feature type="domain" description="Laminin N-terminal" evidence="18">
    <location>
        <begin position="106"/>
        <end position="337"/>
    </location>
</feature>
<keyword evidence="12" id="KW-0479">Metal-binding</keyword>
<dbReference type="GO" id="GO:0008270">
    <property type="term" value="F:zinc ion binding"/>
    <property type="evidence" value="ECO:0007669"/>
    <property type="project" value="UniProtKB-KW"/>
</dbReference>
<keyword evidence="7" id="KW-0175">Coiled coil</keyword>
<dbReference type="EMBL" id="KQ414611">
    <property type="protein sequence ID" value="KOC69212.1"/>
    <property type="molecule type" value="Genomic_DNA"/>
</dbReference>
<dbReference type="PANTHER" id="PTHR10574:SF428">
    <property type="entry name" value="LAMININ SUBUNIT ALPHA-1-LIKE PROTEIN"/>
    <property type="match status" value="1"/>
</dbReference>
<dbReference type="SMART" id="SM00181">
    <property type="entry name" value="EGF"/>
    <property type="match status" value="5"/>
</dbReference>
<keyword evidence="5" id="KW-0677">Repeat</keyword>
<dbReference type="SMART" id="SM00355">
    <property type="entry name" value="ZnF_C2H2"/>
    <property type="match status" value="2"/>
</dbReference>
<keyword evidence="14" id="KW-0472">Membrane</keyword>
<feature type="domain" description="Laminin EGF-like" evidence="15">
    <location>
        <begin position="974"/>
        <end position="1020"/>
    </location>
</feature>
<dbReference type="InterPro" id="IPR050440">
    <property type="entry name" value="Laminin/Netrin_ECM"/>
</dbReference>
<feature type="domain" description="Laminin IV type A" evidence="17">
    <location>
        <begin position="588"/>
        <end position="779"/>
    </location>
</feature>
<evidence type="ECO:0000259" key="17">
    <source>
        <dbReference type="PROSITE" id="PS51115"/>
    </source>
</evidence>
<comment type="subcellular location">
    <subcellularLocation>
        <location evidence="1">Secreted</location>
        <location evidence="1">Extracellular space</location>
        <location evidence="1">Extracellular matrix</location>
        <location evidence="1">Basement membrane</location>
    </subcellularLocation>
</comment>
<evidence type="ECO:0000256" key="4">
    <source>
        <dbReference type="ARBA" id="ARBA00022729"/>
    </source>
</evidence>
<dbReference type="GO" id="GO:0005604">
    <property type="term" value="C:basement membrane"/>
    <property type="evidence" value="ECO:0007669"/>
    <property type="project" value="UniProtKB-SubCell"/>
</dbReference>
<keyword evidence="3" id="KW-0272">Extracellular matrix</keyword>
<dbReference type="SMART" id="SM00281">
    <property type="entry name" value="LamB"/>
    <property type="match status" value="1"/>
</dbReference>
<evidence type="ECO:0000256" key="10">
    <source>
        <dbReference type="ARBA" id="ARBA00023292"/>
    </source>
</evidence>
<evidence type="ECO:0000256" key="7">
    <source>
        <dbReference type="ARBA" id="ARBA00023054"/>
    </source>
</evidence>
<dbReference type="Pfam" id="PF00055">
    <property type="entry name" value="Laminin_N"/>
    <property type="match status" value="1"/>
</dbReference>
<dbReference type="Gene3D" id="2.170.300.10">
    <property type="entry name" value="Tie2 ligand-binding domain superfamily"/>
    <property type="match status" value="2"/>
</dbReference>
<dbReference type="InterPro" id="IPR000034">
    <property type="entry name" value="Laminin_IV"/>
</dbReference>
<dbReference type="SMART" id="SM00180">
    <property type="entry name" value="EGF_Lam"/>
    <property type="match status" value="9"/>
</dbReference>
<evidence type="ECO:0000256" key="11">
    <source>
        <dbReference type="ARBA" id="ARBA00065619"/>
    </source>
</evidence>
<dbReference type="PROSITE" id="PS00022">
    <property type="entry name" value="EGF_1"/>
    <property type="match status" value="1"/>
</dbReference>
<keyword evidence="10 13" id="KW-0424">Laminin EGF-like domain</keyword>
<keyword evidence="8 13" id="KW-1015">Disulfide bond</keyword>
<evidence type="ECO:0000256" key="14">
    <source>
        <dbReference type="SAM" id="Phobius"/>
    </source>
</evidence>
<dbReference type="InterPro" id="IPR008979">
    <property type="entry name" value="Galactose-bd-like_sf"/>
</dbReference>
<feature type="disulfide bond" evidence="13">
    <location>
        <begin position="494"/>
        <end position="503"/>
    </location>
</feature>
<evidence type="ECO:0000256" key="8">
    <source>
        <dbReference type="ARBA" id="ARBA00023157"/>
    </source>
</evidence>
<dbReference type="AlphaFoldDB" id="A0A0L7RE06"/>
<dbReference type="Pfam" id="PF24973">
    <property type="entry name" value="EGF_LMN_ATRN"/>
    <property type="match status" value="1"/>
</dbReference>
<feature type="domain" description="Laminin EGF-like" evidence="15">
    <location>
        <begin position="817"/>
        <end position="866"/>
    </location>
</feature>
<evidence type="ECO:0000256" key="13">
    <source>
        <dbReference type="PROSITE-ProRule" id="PRU00460"/>
    </source>
</evidence>
<evidence type="ECO:0000256" key="9">
    <source>
        <dbReference type="ARBA" id="ARBA00023180"/>
    </source>
</evidence>
<evidence type="ECO:0000313" key="20">
    <source>
        <dbReference type="Proteomes" id="UP000053825"/>
    </source>
</evidence>
<feature type="domain" description="Laminin EGF-like" evidence="15">
    <location>
        <begin position="465"/>
        <end position="518"/>
    </location>
</feature>
<dbReference type="PRINTS" id="PR00011">
    <property type="entry name" value="EGFLAMININ"/>
</dbReference>
<proteinExistence type="predicted"/>
<dbReference type="SUPFAM" id="SSF57196">
    <property type="entry name" value="EGF/Laminin"/>
    <property type="match status" value="8"/>
</dbReference>
<dbReference type="PROSITE" id="PS01248">
    <property type="entry name" value="EGF_LAM_1"/>
    <property type="match status" value="3"/>
</dbReference>
<dbReference type="PROSITE" id="PS50157">
    <property type="entry name" value="ZINC_FINGER_C2H2_2"/>
    <property type="match status" value="1"/>
</dbReference>
<feature type="disulfide bond" evidence="13">
    <location>
        <begin position="974"/>
        <end position="986"/>
    </location>
</feature>
<dbReference type="GO" id="GO:0009888">
    <property type="term" value="P:tissue development"/>
    <property type="evidence" value="ECO:0007669"/>
    <property type="project" value="TreeGrafter"/>
</dbReference>
<feature type="disulfide bond" evidence="13">
    <location>
        <begin position="1041"/>
        <end position="1050"/>
    </location>
</feature>
<feature type="domain" description="Laminin EGF-like" evidence="15">
    <location>
        <begin position="929"/>
        <end position="973"/>
    </location>
</feature>
<keyword evidence="9" id="KW-0325">Glycoprotein</keyword>
<evidence type="ECO:0000256" key="6">
    <source>
        <dbReference type="ARBA" id="ARBA00022869"/>
    </source>
</evidence>
<evidence type="ECO:0000256" key="5">
    <source>
        <dbReference type="ARBA" id="ARBA00022737"/>
    </source>
</evidence>
<comment type="subunit">
    <text evidence="11">Laminin is a complex glycoprotein, consisting of three different polypeptide chains (alpha, beta, gamma), which are bound to each other by disulfide bonds into a cross-shaped molecule comprising one long and three short arms with globules at each end.</text>
</comment>
<gene>
    <name evidence="19" type="ORF">WH47_10997</name>
</gene>
<keyword evidence="20" id="KW-1185">Reference proteome</keyword>
<keyword evidence="14" id="KW-0812">Transmembrane</keyword>
<feature type="disulfide bond" evidence="13">
    <location>
        <begin position="946"/>
        <end position="955"/>
    </location>
</feature>
<evidence type="ECO:0000256" key="1">
    <source>
        <dbReference type="ARBA" id="ARBA00004302"/>
    </source>
</evidence>
<dbReference type="Pfam" id="PF00053">
    <property type="entry name" value="EGF_laminin"/>
    <property type="match status" value="8"/>
</dbReference>